<dbReference type="SUPFAM" id="SSF53383">
    <property type="entry name" value="PLP-dependent transferases"/>
    <property type="match status" value="1"/>
</dbReference>
<dbReference type="InterPro" id="IPR015424">
    <property type="entry name" value="PyrdxlP-dep_Trfase"/>
</dbReference>
<comment type="similarity">
    <text evidence="2 4">Belongs to the class-III pyridoxal-phosphate-dependent aminotransferase family.</text>
</comment>
<dbReference type="Pfam" id="PF00202">
    <property type="entry name" value="Aminotran_3"/>
    <property type="match status" value="1"/>
</dbReference>
<dbReference type="PIRSF" id="PIRSF000521">
    <property type="entry name" value="Transaminase_4ab_Lys_Orn"/>
    <property type="match status" value="1"/>
</dbReference>
<dbReference type="RefSeq" id="WP_090125085.1">
    <property type="nucleotide sequence ID" value="NZ_CP045300.1"/>
</dbReference>
<keyword evidence="6" id="KW-1185">Reference proteome</keyword>
<dbReference type="PANTHER" id="PTHR45688:SF13">
    <property type="entry name" value="ALANINE--GLYOXYLATE AMINOTRANSFERASE 2-LIKE"/>
    <property type="match status" value="1"/>
</dbReference>
<dbReference type="OrthoDB" id="9801052at2"/>
<evidence type="ECO:0000256" key="2">
    <source>
        <dbReference type="ARBA" id="ARBA00008954"/>
    </source>
</evidence>
<accession>A0A1I7DV23</accession>
<keyword evidence="5" id="KW-0032">Aminotransferase</keyword>
<dbReference type="EMBL" id="FPAU01000007">
    <property type="protein sequence ID" value="SFU15530.1"/>
    <property type="molecule type" value="Genomic_DNA"/>
</dbReference>
<evidence type="ECO:0000256" key="4">
    <source>
        <dbReference type="RuleBase" id="RU003560"/>
    </source>
</evidence>
<dbReference type="InterPro" id="IPR015422">
    <property type="entry name" value="PyrdxlP-dep_Trfase_small"/>
</dbReference>
<comment type="cofactor">
    <cofactor evidence="1">
        <name>pyridoxal 5'-phosphate</name>
        <dbReference type="ChEBI" id="CHEBI:597326"/>
    </cofactor>
</comment>
<dbReference type="PANTHER" id="PTHR45688">
    <property type="match status" value="1"/>
</dbReference>
<dbReference type="Gene3D" id="3.90.1150.10">
    <property type="entry name" value="Aspartate Aminotransferase, domain 1"/>
    <property type="match status" value="1"/>
</dbReference>
<dbReference type="Gene3D" id="3.40.640.10">
    <property type="entry name" value="Type I PLP-dependent aspartate aminotransferase-like (Major domain)"/>
    <property type="match status" value="1"/>
</dbReference>
<dbReference type="InterPro" id="IPR005814">
    <property type="entry name" value="Aminotrans_3"/>
</dbReference>
<evidence type="ECO:0000313" key="5">
    <source>
        <dbReference type="EMBL" id="SFU15530.1"/>
    </source>
</evidence>
<dbReference type="PROSITE" id="PS00600">
    <property type="entry name" value="AA_TRANSFER_CLASS_3"/>
    <property type="match status" value="1"/>
</dbReference>
<dbReference type="Proteomes" id="UP000199187">
    <property type="component" value="Unassembled WGS sequence"/>
</dbReference>
<name>A0A1I7DV23_9ENTR</name>
<sequence>MTEKKQILGLNRFEKSDSAALDDGLVNQITRRQNTQGASSVLFYQQPIEMVSARGVWMYDAAGNRYLDMYNNVPGVGHCHPRVVEAMSVQAGMLNTNTRYLFPVLERYSETLLATFPAPLANVVFTCTGSESNDIALRIARMVTGRQGIIVTESAYHGNTTAVMEVSPSGLKRQSLPPYVRTVPAPDANTLRPGQQVAEVFADAVQSAMDSLNAEGFGCAALLVDTIFSSDGVYADPAGFLSLAVARVRAGGGLFIADEVQPGFGRTGTHYWCFQRHELVPDIVTLGKPMGNGFPMAGVITRPALLDRFSQETEYFNTFGGNPVSAAVGLAVLQVIREEELMSNAERCGHYLRAGLHNLANQYPAISDVRGAGLFNAVEFRQPDSKKPDTKLTQQVINELKGEGILIGAAGAYGNSLKIRPPLCFSIDNADFFIDKLARVMSRCARR</sequence>
<dbReference type="GO" id="GO:0030170">
    <property type="term" value="F:pyridoxal phosphate binding"/>
    <property type="evidence" value="ECO:0007669"/>
    <property type="project" value="InterPro"/>
</dbReference>
<reference evidence="6" key="1">
    <citation type="submission" date="2016-10" db="EMBL/GenBank/DDBJ databases">
        <authorList>
            <person name="Varghese N."/>
            <person name="Submissions S."/>
        </authorList>
    </citation>
    <scope>NUCLEOTIDE SEQUENCE [LARGE SCALE GENOMIC DNA]</scope>
    <source>
        <strain evidence="6">Ah-143</strain>
    </source>
</reference>
<dbReference type="InterPro" id="IPR049704">
    <property type="entry name" value="Aminotrans_3_PPA_site"/>
</dbReference>
<dbReference type="InterPro" id="IPR015421">
    <property type="entry name" value="PyrdxlP-dep_Trfase_major"/>
</dbReference>
<proteinExistence type="inferred from homology"/>
<organism evidence="5 6">
    <name type="scientific">Kosakonia arachidis</name>
    <dbReference type="NCBI Taxonomy" id="551989"/>
    <lineage>
        <taxon>Bacteria</taxon>
        <taxon>Pseudomonadati</taxon>
        <taxon>Pseudomonadota</taxon>
        <taxon>Gammaproteobacteria</taxon>
        <taxon>Enterobacterales</taxon>
        <taxon>Enterobacteriaceae</taxon>
        <taxon>Kosakonia</taxon>
    </lineage>
</organism>
<dbReference type="CDD" id="cd00610">
    <property type="entry name" value="OAT_like"/>
    <property type="match status" value="1"/>
</dbReference>
<keyword evidence="5" id="KW-0808">Transferase</keyword>
<gene>
    <name evidence="5" type="ORF">SAMN05192562_10720</name>
</gene>
<dbReference type="GO" id="GO:0008483">
    <property type="term" value="F:transaminase activity"/>
    <property type="evidence" value="ECO:0007669"/>
    <property type="project" value="UniProtKB-KW"/>
</dbReference>
<keyword evidence="3 4" id="KW-0663">Pyridoxal phosphate</keyword>
<dbReference type="AlphaFoldDB" id="A0A1I7DV23"/>
<evidence type="ECO:0000256" key="1">
    <source>
        <dbReference type="ARBA" id="ARBA00001933"/>
    </source>
</evidence>
<protein>
    <submittedName>
        <fullName evidence="5">4-aminobutyrate aminotransferase</fullName>
    </submittedName>
</protein>
<evidence type="ECO:0000256" key="3">
    <source>
        <dbReference type="ARBA" id="ARBA00022898"/>
    </source>
</evidence>
<evidence type="ECO:0000313" key="6">
    <source>
        <dbReference type="Proteomes" id="UP000199187"/>
    </source>
</evidence>